<name>A0A0L8HEC6_OCTBM</name>
<dbReference type="OrthoDB" id="268928at2759"/>
<dbReference type="InterPro" id="IPR007919">
    <property type="entry name" value="UPF0220"/>
</dbReference>
<evidence type="ECO:0000256" key="4">
    <source>
        <dbReference type="ARBA" id="ARBA00022989"/>
    </source>
</evidence>
<dbReference type="KEGG" id="obi:106871207"/>
<accession>A0A0L8HEC6</accession>
<keyword evidence="3 6" id="KW-0812">Transmembrane</keyword>
<dbReference type="OMA" id="LWIMFAD"/>
<keyword evidence="5 6" id="KW-0472">Membrane</keyword>
<evidence type="ECO:0000256" key="5">
    <source>
        <dbReference type="ARBA" id="ARBA00023136"/>
    </source>
</evidence>
<proteinExistence type="inferred from homology"/>
<evidence type="ECO:0000256" key="3">
    <source>
        <dbReference type="ARBA" id="ARBA00022692"/>
    </source>
</evidence>
<dbReference type="STRING" id="37653.A0A0L8HEC6"/>
<evidence type="ECO:0008006" key="8">
    <source>
        <dbReference type="Google" id="ProtNLM"/>
    </source>
</evidence>
<feature type="transmembrane region" description="Helical" evidence="6">
    <location>
        <begin position="25"/>
        <end position="45"/>
    </location>
</feature>
<organism evidence="7">
    <name type="scientific">Octopus bimaculoides</name>
    <name type="common">California two-spotted octopus</name>
    <dbReference type="NCBI Taxonomy" id="37653"/>
    <lineage>
        <taxon>Eukaryota</taxon>
        <taxon>Metazoa</taxon>
        <taxon>Spiralia</taxon>
        <taxon>Lophotrochozoa</taxon>
        <taxon>Mollusca</taxon>
        <taxon>Cephalopoda</taxon>
        <taxon>Coleoidea</taxon>
        <taxon>Octopodiformes</taxon>
        <taxon>Octopoda</taxon>
        <taxon>Incirrata</taxon>
        <taxon>Octopodidae</taxon>
        <taxon>Octopus</taxon>
    </lineage>
</organism>
<feature type="transmembrane region" description="Helical" evidence="6">
    <location>
        <begin position="57"/>
        <end position="76"/>
    </location>
</feature>
<keyword evidence="4 6" id="KW-1133">Transmembrane helix</keyword>
<protein>
    <recommendedName>
        <fullName evidence="8">Transmembrane protein 50A</fullName>
    </recommendedName>
</protein>
<feature type="transmembrane region" description="Helical" evidence="6">
    <location>
        <begin position="130"/>
        <end position="149"/>
    </location>
</feature>
<comment type="similarity">
    <text evidence="2">Belongs to the UPF0220 family.</text>
</comment>
<evidence type="ECO:0000313" key="7">
    <source>
        <dbReference type="EMBL" id="KOF87557.1"/>
    </source>
</evidence>
<comment type="subcellular location">
    <subcellularLocation>
        <location evidence="1">Membrane</location>
        <topology evidence="1">Multi-pass membrane protein</topology>
    </subcellularLocation>
</comment>
<reference evidence="7" key="1">
    <citation type="submission" date="2015-07" db="EMBL/GenBank/DDBJ databases">
        <title>MeaNS - Measles Nucleotide Surveillance Program.</title>
        <authorList>
            <person name="Tran T."/>
            <person name="Druce J."/>
        </authorList>
    </citation>
    <scope>NUCLEOTIDE SEQUENCE</scope>
    <source>
        <strain evidence="7">UCB-OBI-ISO-001</strain>
        <tissue evidence="7">Gonad</tissue>
    </source>
</reference>
<gene>
    <name evidence="7" type="ORF">OCBIM_22016602mg</name>
</gene>
<feature type="transmembrane region" description="Helical" evidence="6">
    <location>
        <begin position="97"/>
        <end position="118"/>
    </location>
</feature>
<dbReference type="EMBL" id="KQ418370">
    <property type="protein sequence ID" value="KOF87557.1"/>
    <property type="molecule type" value="Genomic_DNA"/>
</dbReference>
<evidence type="ECO:0000256" key="6">
    <source>
        <dbReference type="SAM" id="Phobius"/>
    </source>
</evidence>
<sequence>MSGFLDNCRWPCSDGCELGDRRNMVASIIAGVLFFVGWWICIDAAVIYPDNTQLNHAYYVCGVISTLAFFMINSVSNGQLRGDTYTSGCLGQTGARIWILFGFLFAFGSLIAAAWILFGFYVATNQDDDWPGTAIFLQNAFIFFSSMVFKFGRTEDLWG</sequence>
<dbReference type="Pfam" id="PF05255">
    <property type="entry name" value="UPF0220"/>
    <property type="match status" value="1"/>
</dbReference>
<evidence type="ECO:0000256" key="2">
    <source>
        <dbReference type="ARBA" id="ARBA00005335"/>
    </source>
</evidence>
<evidence type="ECO:0000256" key="1">
    <source>
        <dbReference type="ARBA" id="ARBA00004141"/>
    </source>
</evidence>
<dbReference type="PANTHER" id="PTHR13180">
    <property type="entry name" value="SMALL MEMBRANE PROTEIN-RELATED"/>
    <property type="match status" value="1"/>
</dbReference>
<dbReference type="AlphaFoldDB" id="A0A0L8HEC6"/>
<dbReference type="GO" id="GO:0016020">
    <property type="term" value="C:membrane"/>
    <property type="evidence" value="ECO:0007669"/>
    <property type="project" value="UniProtKB-SubCell"/>
</dbReference>